<dbReference type="NCBIfam" id="TIGR02532">
    <property type="entry name" value="IV_pilin_GFxxxE"/>
    <property type="match status" value="1"/>
</dbReference>
<dbReference type="PANTHER" id="PTHR30093:SF47">
    <property type="entry name" value="TYPE IV PILUS NON-CORE MINOR PILIN PILE"/>
    <property type="match status" value="1"/>
</dbReference>
<dbReference type="InterPro" id="IPR045584">
    <property type="entry name" value="Pilin-like"/>
</dbReference>
<keyword evidence="1" id="KW-0472">Membrane</keyword>
<sequence length="134" mass="14557">MIQAVCPFAVRAGDSPEGQRGFTLIELVVVMAILGLLAAMAYPSVIRHQQAALRTDAHAGLMQAAAELERCYSRTFTYHECTITPESPAKRYTLAPSSITPHYYLINAASTQKDGCAAAITLDSRGERLPKACW</sequence>
<evidence type="ECO:0000313" key="2">
    <source>
        <dbReference type="EMBL" id="PRY64271.1"/>
    </source>
</evidence>
<keyword evidence="1" id="KW-1133">Transmembrane helix</keyword>
<accession>A0A2T0V294</accession>
<feature type="transmembrane region" description="Helical" evidence="1">
    <location>
        <begin position="24"/>
        <end position="45"/>
    </location>
</feature>
<keyword evidence="3" id="KW-1185">Reference proteome</keyword>
<dbReference type="Gene3D" id="3.30.700.10">
    <property type="entry name" value="Glycoprotein, Type 4 Pilin"/>
    <property type="match status" value="1"/>
</dbReference>
<dbReference type="AlphaFoldDB" id="A0A2T0V294"/>
<proteinExistence type="predicted"/>
<dbReference type="Proteomes" id="UP000237647">
    <property type="component" value="Unassembled WGS sequence"/>
</dbReference>
<organism evidence="2 3">
    <name type="scientific">Vreelandella songnenensis</name>
    <dbReference type="NCBI Taxonomy" id="1176243"/>
    <lineage>
        <taxon>Bacteria</taxon>
        <taxon>Pseudomonadati</taxon>
        <taxon>Pseudomonadota</taxon>
        <taxon>Gammaproteobacteria</taxon>
        <taxon>Oceanospirillales</taxon>
        <taxon>Halomonadaceae</taxon>
        <taxon>Vreelandella</taxon>
    </lineage>
</organism>
<evidence type="ECO:0000313" key="3">
    <source>
        <dbReference type="Proteomes" id="UP000237647"/>
    </source>
</evidence>
<dbReference type="EMBL" id="PVTK01000006">
    <property type="protein sequence ID" value="PRY64271.1"/>
    <property type="molecule type" value="Genomic_DNA"/>
</dbReference>
<dbReference type="PROSITE" id="PS00409">
    <property type="entry name" value="PROKAR_NTER_METHYL"/>
    <property type="match status" value="1"/>
</dbReference>
<name>A0A2T0V294_9GAMM</name>
<evidence type="ECO:0000256" key="1">
    <source>
        <dbReference type="SAM" id="Phobius"/>
    </source>
</evidence>
<dbReference type="SUPFAM" id="SSF54523">
    <property type="entry name" value="Pili subunits"/>
    <property type="match status" value="1"/>
</dbReference>
<dbReference type="InterPro" id="IPR012902">
    <property type="entry name" value="N_methyl_site"/>
</dbReference>
<dbReference type="Pfam" id="PF07963">
    <property type="entry name" value="N_methyl"/>
    <property type="match status" value="1"/>
</dbReference>
<dbReference type="InterPro" id="IPR031982">
    <property type="entry name" value="PilE-like"/>
</dbReference>
<dbReference type="RefSeq" id="WP_167392675.1">
    <property type="nucleotide sequence ID" value="NZ_PVTK01000006.1"/>
</dbReference>
<dbReference type="Pfam" id="PF16732">
    <property type="entry name" value="ComP_DUS"/>
    <property type="match status" value="1"/>
</dbReference>
<dbReference type="PANTHER" id="PTHR30093">
    <property type="entry name" value="GENERAL SECRETION PATHWAY PROTEIN G"/>
    <property type="match status" value="1"/>
</dbReference>
<keyword evidence="1" id="KW-0812">Transmembrane</keyword>
<protein>
    <submittedName>
        <fullName evidence="2">Type IV pilus assembly protein PilE</fullName>
    </submittedName>
</protein>
<comment type="caution">
    <text evidence="2">The sequence shown here is derived from an EMBL/GenBank/DDBJ whole genome shotgun (WGS) entry which is preliminary data.</text>
</comment>
<dbReference type="GO" id="GO:0043683">
    <property type="term" value="P:type IV pilus assembly"/>
    <property type="evidence" value="ECO:0007669"/>
    <property type="project" value="InterPro"/>
</dbReference>
<reference evidence="2 3" key="1">
    <citation type="submission" date="2018-03" db="EMBL/GenBank/DDBJ databases">
        <title>Genomic Encyclopedia of Type Strains, Phase III (KMG-III): the genomes of soil and plant-associated and newly described type strains.</title>
        <authorList>
            <person name="Whitman W."/>
        </authorList>
    </citation>
    <scope>NUCLEOTIDE SEQUENCE [LARGE SCALE GENOMIC DNA]</scope>
    <source>
        <strain evidence="2 3">CGMCC 1.12152</strain>
    </source>
</reference>
<gene>
    <name evidence="2" type="ORF">B0H98_106183</name>
</gene>